<organism evidence="2 3">
    <name type="scientific">Salix viminalis</name>
    <name type="common">Common osier</name>
    <name type="synonym">Basket willow</name>
    <dbReference type="NCBI Taxonomy" id="40686"/>
    <lineage>
        <taxon>Eukaryota</taxon>
        <taxon>Viridiplantae</taxon>
        <taxon>Streptophyta</taxon>
        <taxon>Embryophyta</taxon>
        <taxon>Tracheophyta</taxon>
        <taxon>Spermatophyta</taxon>
        <taxon>Magnoliopsida</taxon>
        <taxon>eudicotyledons</taxon>
        <taxon>Gunneridae</taxon>
        <taxon>Pentapetalae</taxon>
        <taxon>rosids</taxon>
        <taxon>fabids</taxon>
        <taxon>Malpighiales</taxon>
        <taxon>Salicaceae</taxon>
        <taxon>Saliceae</taxon>
        <taxon>Salix</taxon>
    </lineage>
</organism>
<reference evidence="2" key="1">
    <citation type="submission" date="2022-11" db="EMBL/GenBank/DDBJ databases">
        <authorList>
            <person name="Hyden B.L."/>
            <person name="Feng K."/>
            <person name="Yates T."/>
            <person name="Jawdy S."/>
            <person name="Smart L.B."/>
            <person name="Muchero W."/>
        </authorList>
    </citation>
    <scope>NUCLEOTIDE SEQUENCE</scope>
    <source>
        <tissue evidence="2">Shoot tip</tissue>
    </source>
</reference>
<sequence length="96" mass="11117">MSYEALRSEVEGGSQSGADQRVKEEMETKLGEIVDMLEYLVQQKNALGLREAGVEQMGGEDGRRSKSKWGRYLKYTRRTRTEKFSQWRFGIHEVIV</sequence>
<dbReference type="AlphaFoldDB" id="A0A9Q0ZDR8"/>
<evidence type="ECO:0000313" key="2">
    <source>
        <dbReference type="EMBL" id="KAJ6730781.1"/>
    </source>
</evidence>
<reference evidence="2" key="2">
    <citation type="journal article" date="2023" name="Int. J. Mol. Sci.">
        <title>De Novo Assembly and Annotation of 11 Diverse Shrub Willow (Salix) Genomes Reveals Novel Gene Organization in Sex-Linked Regions.</title>
        <authorList>
            <person name="Hyden B."/>
            <person name="Feng K."/>
            <person name="Yates T.B."/>
            <person name="Jawdy S."/>
            <person name="Cereghino C."/>
            <person name="Smart L.B."/>
            <person name="Muchero W."/>
        </authorList>
    </citation>
    <scope>NUCLEOTIDE SEQUENCE [LARGE SCALE GENOMIC DNA]</scope>
    <source>
        <tissue evidence="2">Shoot tip</tissue>
    </source>
</reference>
<dbReference type="Proteomes" id="UP001151529">
    <property type="component" value="Chromosome 2"/>
</dbReference>
<feature type="region of interest" description="Disordered" evidence="1">
    <location>
        <begin position="1"/>
        <end position="24"/>
    </location>
</feature>
<name>A0A9Q0ZDR8_SALVM</name>
<feature type="compositionally biased region" description="Basic and acidic residues" evidence="1">
    <location>
        <begin position="1"/>
        <end position="10"/>
    </location>
</feature>
<dbReference type="OrthoDB" id="851508at2759"/>
<proteinExistence type="predicted"/>
<accession>A0A9Q0ZDR8</accession>
<protein>
    <submittedName>
        <fullName evidence="2">Uncharacterized protein</fullName>
    </submittedName>
</protein>
<evidence type="ECO:0000313" key="3">
    <source>
        <dbReference type="Proteomes" id="UP001151529"/>
    </source>
</evidence>
<keyword evidence="3" id="KW-1185">Reference proteome</keyword>
<comment type="caution">
    <text evidence="2">The sequence shown here is derived from an EMBL/GenBank/DDBJ whole genome shotgun (WGS) entry which is preliminary data.</text>
</comment>
<dbReference type="EMBL" id="JAPFFL010000004">
    <property type="protein sequence ID" value="KAJ6730781.1"/>
    <property type="molecule type" value="Genomic_DNA"/>
</dbReference>
<evidence type="ECO:0000256" key="1">
    <source>
        <dbReference type="SAM" id="MobiDB-lite"/>
    </source>
</evidence>
<gene>
    <name evidence="2" type="ORF">OIU85_021559</name>
</gene>